<evidence type="ECO:0000313" key="1">
    <source>
        <dbReference type="EMBL" id="PSS21886.1"/>
    </source>
</evidence>
<dbReference type="InParanoid" id="A0A2T3B559"/>
<evidence type="ECO:0000313" key="2">
    <source>
        <dbReference type="Proteomes" id="UP000241818"/>
    </source>
</evidence>
<keyword evidence="2" id="KW-1185">Reference proteome</keyword>
<dbReference type="AlphaFoldDB" id="A0A2T3B559"/>
<reference evidence="1 2" key="1">
    <citation type="journal article" date="2018" name="New Phytol.">
        <title>Comparative genomics and transcriptomics depict ericoid mycorrhizal fungi as versatile saprotrophs and plant mutualists.</title>
        <authorList>
            <person name="Martino E."/>
            <person name="Morin E."/>
            <person name="Grelet G.A."/>
            <person name="Kuo A."/>
            <person name="Kohler A."/>
            <person name="Daghino S."/>
            <person name="Barry K.W."/>
            <person name="Cichocki N."/>
            <person name="Clum A."/>
            <person name="Dockter R.B."/>
            <person name="Hainaut M."/>
            <person name="Kuo R.C."/>
            <person name="LaButti K."/>
            <person name="Lindahl B.D."/>
            <person name="Lindquist E.A."/>
            <person name="Lipzen A."/>
            <person name="Khouja H.R."/>
            <person name="Magnuson J."/>
            <person name="Murat C."/>
            <person name="Ohm R.A."/>
            <person name="Singer S.W."/>
            <person name="Spatafora J.W."/>
            <person name="Wang M."/>
            <person name="Veneault-Fourrey C."/>
            <person name="Henrissat B."/>
            <person name="Grigoriev I.V."/>
            <person name="Martin F.M."/>
            <person name="Perotto S."/>
        </authorList>
    </citation>
    <scope>NUCLEOTIDE SEQUENCE [LARGE SCALE GENOMIC DNA]</scope>
    <source>
        <strain evidence="1 2">ATCC 22711</strain>
    </source>
</reference>
<feature type="non-terminal residue" evidence="1">
    <location>
        <position position="1"/>
    </location>
</feature>
<proteinExistence type="predicted"/>
<dbReference type="EMBL" id="KZ679009">
    <property type="protein sequence ID" value="PSS21886.1"/>
    <property type="molecule type" value="Genomic_DNA"/>
</dbReference>
<protein>
    <submittedName>
        <fullName evidence="1">Uncharacterized protein</fullName>
    </submittedName>
</protein>
<dbReference type="RefSeq" id="XP_024722041.1">
    <property type="nucleotide sequence ID" value="XM_024869150.1"/>
</dbReference>
<accession>A0A2T3B559</accession>
<sequence>AEIPDFLFSFPFFSFPFFHPALEQGKKDPNPRIHSLTLLATFTPPSPLHCHSLASPNRDAPSPTINIQKRTRAEASRRLLGTWCFDFDLI</sequence>
<organism evidence="1 2">
    <name type="scientific">Amorphotheca resinae ATCC 22711</name>
    <dbReference type="NCBI Taxonomy" id="857342"/>
    <lineage>
        <taxon>Eukaryota</taxon>
        <taxon>Fungi</taxon>
        <taxon>Dikarya</taxon>
        <taxon>Ascomycota</taxon>
        <taxon>Pezizomycotina</taxon>
        <taxon>Leotiomycetes</taxon>
        <taxon>Helotiales</taxon>
        <taxon>Amorphothecaceae</taxon>
        <taxon>Amorphotheca</taxon>
    </lineage>
</organism>
<gene>
    <name evidence="1" type="ORF">M430DRAFT_65132</name>
</gene>
<name>A0A2T3B559_AMORE</name>
<dbReference type="Proteomes" id="UP000241818">
    <property type="component" value="Unassembled WGS sequence"/>
</dbReference>
<dbReference type="GeneID" id="36577231"/>